<evidence type="ECO:0000313" key="4">
    <source>
        <dbReference type="EMBL" id="VAW85122.1"/>
    </source>
</evidence>
<dbReference type="InterPro" id="IPR038718">
    <property type="entry name" value="SNF2-like_sf"/>
</dbReference>
<dbReference type="GO" id="GO:0005524">
    <property type="term" value="F:ATP binding"/>
    <property type="evidence" value="ECO:0007669"/>
    <property type="project" value="InterPro"/>
</dbReference>
<keyword evidence="4" id="KW-0347">Helicase</keyword>
<dbReference type="GO" id="GO:0004386">
    <property type="term" value="F:helicase activity"/>
    <property type="evidence" value="ECO:0007669"/>
    <property type="project" value="UniProtKB-KW"/>
</dbReference>
<organism evidence="4">
    <name type="scientific">hydrothermal vent metagenome</name>
    <dbReference type="NCBI Taxonomy" id="652676"/>
    <lineage>
        <taxon>unclassified sequences</taxon>
        <taxon>metagenomes</taxon>
        <taxon>ecological metagenomes</taxon>
    </lineage>
</organism>
<sequence length="1377" mass="155821">MTDNKQTKFTSSNISTLLVQLLAVAYQPVGITVLVRIVRQLGIKNADGKEYNIQTLKPFLHELVKNKIINKKDSSFCCPSLTVETQTRQVVNEGTFSQIAEVIQDIIPLQNNWNSAKELRCQQAIREIRIALYSGQETQTLVALNEYETYFREYDNPHPLIAICFNPFDLEWFIRLPSEISAAAISAAVHSLTLVMENIDELLDWLINAQNNQTYQLTPELIYKVSKFLLLRGDLKRTKILLCHADDYHKSVLQGAVFFLEGSNDKAIEKFEQAFIVLKKITKKRKVCFENLCSVFFLLALFRRGTSSDLLKINEYQKITLTSNELAPNFPIYRLFALLFKFISGRDSQLHMLNTDNQWPNSNSALEYYIQVLVLFWTDKENAKTHSESLKKCITELKKSGYLWLLAECYELLSRLDTKYSKKNAQQAAQLRQSCGFETTVDIIKTKEPWERALDAISNLSLDKKKVSHKKKSRLIWILSLQNSYLSGVTIKEQKQNAKGGWSAGRKVAFKRLTEDKHSFDCLTEQDIQASKSIVASRDYWGVSYQIDGEILLPSLIGHPLLFSADKNETHMELIKGSPEIKITKKGDHLTITMTPQFNEHTDISVIEHTATQWKVIQSTAEQRDLASLIGDSLKIPVEAKEKVLSSMSAIAPFVDIHSDIGGGASAAESVDADDTLHMLLSPLDEGLKIEARTQIFGEKGPYYHPGAGGKTIIAEVDGKRLQTTRDLKLEQKNIHALIDQCPELNNIEMIHDAWTIMDPETCLEIILELKEQQGAIVSWPEGEKLKIHQTVGLSDFKMVIKKENNWFSADGEIKLDDGQVLNMQRLMNLTRSAKGRFISLADGQFIALTDTFKSRISELHAFGEEQDDKIMLHPLAALALDDMANEVGKLKSDKAWKSYISRFHEAMKLDPKVPSTLQAELRDYQKEGFQWLVRLAHWGVGACLADDMGLGKTVQAIALLLHRAADGPALVVAPTSVAMNWMDEIQRFSPTLNIIDYRESKRDEVLTNLDAFDIVICSYGLIQNNIQQLENVEWSTIILDEAQAIKNATTKRSQAIMRLKAEVKIVMTGTPIENHLGELWNLFRFINPGLLGSMENFNARYANPIVRDESIDTRQKLKKLIRPYILRRTKTQVLKELPPRTEIALQVEMSKDEAALYEALRREAVDKFTDSDLPQGHRQLQILAEITRLRRMCCNPALVLKVGAPASSKLSLFVNVVEELLDNNHKALVFSQFVDHLTILREKLDSMGVKYQYLDGSTPAKERRKRVTAFQSGEGDIFLISLKAGGVGLNLTAADYVIHMDPWWNPAVEDQASDRAHRIGQKRPVTVYRMITKNTIEEKIVALHQGKRALADNLLSGAEVAGKVKIEELLSLLQED</sequence>
<gene>
    <name evidence="4" type="ORF">MNBD_GAMMA16-2196</name>
</gene>
<dbReference type="PROSITE" id="PS51194">
    <property type="entry name" value="HELICASE_CTER"/>
    <property type="match status" value="1"/>
</dbReference>
<dbReference type="InterPro" id="IPR049730">
    <property type="entry name" value="SNF2/RAD54-like_C"/>
</dbReference>
<accession>A0A3B0ZC69</accession>
<dbReference type="Pfam" id="PF00271">
    <property type="entry name" value="Helicase_C"/>
    <property type="match status" value="1"/>
</dbReference>
<dbReference type="SMART" id="SM00490">
    <property type="entry name" value="HELICc"/>
    <property type="match status" value="1"/>
</dbReference>
<dbReference type="SUPFAM" id="SSF52540">
    <property type="entry name" value="P-loop containing nucleoside triphosphate hydrolases"/>
    <property type="match status" value="2"/>
</dbReference>
<dbReference type="InterPro" id="IPR014001">
    <property type="entry name" value="Helicase_ATP-bd"/>
</dbReference>
<dbReference type="Gene3D" id="3.40.50.300">
    <property type="entry name" value="P-loop containing nucleotide triphosphate hydrolases"/>
    <property type="match status" value="1"/>
</dbReference>
<dbReference type="InterPro" id="IPR001650">
    <property type="entry name" value="Helicase_C-like"/>
</dbReference>
<evidence type="ECO:0000259" key="3">
    <source>
        <dbReference type="PROSITE" id="PS51194"/>
    </source>
</evidence>
<dbReference type="CDD" id="cd18793">
    <property type="entry name" value="SF2_C_SNF"/>
    <property type="match status" value="1"/>
</dbReference>
<keyword evidence="4" id="KW-0067">ATP-binding</keyword>
<proteinExistence type="predicted"/>
<feature type="domain" description="Helicase C-terminal" evidence="3">
    <location>
        <begin position="1217"/>
        <end position="1369"/>
    </location>
</feature>
<protein>
    <submittedName>
        <fullName evidence="4">DNA/RNA helicases, SNF2 family</fullName>
    </submittedName>
</protein>
<dbReference type="PANTHER" id="PTHR10799">
    <property type="entry name" value="SNF2/RAD54 HELICASE FAMILY"/>
    <property type="match status" value="1"/>
</dbReference>
<dbReference type="Pfam" id="PF00176">
    <property type="entry name" value="SNF2-rel_dom"/>
    <property type="match status" value="1"/>
</dbReference>
<name>A0A3B0ZC69_9ZZZZ</name>
<dbReference type="CDD" id="cd18012">
    <property type="entry name" value="DEXQc_arch_SWI2_SNF2"/>
    <property type="match status" value="1"/>
</dbReference>
<dbReference type="PROSITE" id="PS51192">
    <property type="entry name" value="HELICASE_ATP_BIND_1"/>
    <property type="match status" value="1"/>
</dbReference>
<dbReference type="EMBL" id="UOFO01000060">
    <property type="protein sequence ID" value="VAW85122.1"/>
    <property type="molecule type" value="Genomic_DNA"/>
</dbReference>
<feature type="domain" description="Helicase ATP-binding" evidence="2">
    <location>
        <begin position="934"/>
        <end position="1090"/>
    </location>
</feature>
<evidence type="ECO:0000259" key="2">
    <source>
        <dbReference type="PROSITE" id="PS51192"/>
    </source>
</evidence>
<evidence type="ECO:0000256" key="1">
    <source>
        <dbReference type="ARBA" id="ARBA00022801"/>
    </source>
</evidence>
<dbReference type="GO" id="GO:0016787">
    <property type="term" value="F:hydrolase activity"/>
    <property type="evidence" value="ECO:0007669"/>
    <property type="project" value="UniProtKB-KW"/>
</dbReference>
<keyword evidence="4" id="KW-0547">Nucleotide-binding</keyword>
<dbReference type="SMART" id="SM00487">
    <property type="entry name" value="DEXDc"/>
    <property type="match status" value="1"/>
</dbReference>
<dbReference type="InterPro" id="IPR027417">
    <property type="entry name" value="P-loop_NTPase"/>
</dbReference>
<dbReference type="InterPro" id="IPR000330">
    <property type="entry name" value="SNF2_N"/>
</dbReference>
<keyword evidence="1" id="KW-0378">Hydrolase</keyword>
<dbReference type="Gene3D" id="3.40.50.10810">
    <property type="entry name" value="Tandem AAA-ATPase domain"/>
    <property type="match status" value="1"/>
</dbReference>
<reference evidence="4" key="1">
    <citation type="submission" date="2018-06" db="EMBL/GenBank/DDBJ databases">
        <authorList>
            <person name="Zhirakovskaya E."/>
        </authorList>
    </citation>
    <scope>NUCLEOTIDE SEQUENCE</scope>
</reference>